<feature type="region of interest" description="Disordered" evidence="5">
    <location>
        <begin position="1"/>
        <end position="21"/>
    </location>
</feature>
<dbReference type="GO" id="GO:0005634">
    <property type="term" value="C:nucleus"/>
    <property type="evidence" value="ECO:0007669"/>
    <property type="project" value="TreeGrafter"/>
</dbReference>
<dbReference type="InterPro" id="IPR023696">
    <property type="entry name" value="Ureohydrolase_dom_sf"/>
</dbReference>
<keyword evidence="7" id="KW-1185">Reference proteome</keyword>
<keyword evidence="1" id="KW-0479">Metal-binding</keyword>
<accession>A0AAV4IWQ4</accession>
<comment type="caution">
    <text evidence="6">The sequence shown here is derived from an EMBL/GenBank/DDBJ whole genome shotgun (WGS) entry which is preliminary data.</text>
</comment>
<comment type="similarity">
    <text evidence="4">Belongs to the arginase family.</text>
</comment>
<evidence type="ECO:0000313" key="7">
    <source>
        <dbReference type="Proteomes" id="UP000762676"/>
    </source>
</evidence>
<dbReference type="PANTHER" id="PTHR43782">
    <property type="entry name" value="ARGINASE"/>
    <property type="match status" value="1"/>
</dbReference>
<dbReference type="GO" id="GO:0004053">
    <property type="term" value="F:arginase activity"/>
    <property type="evidence" value="ECO:0007669"/>
    <property type="project" value="TreeGrafter"/>
</dbReference>
<dbReference type="SUPFAM" id="SSF52768">
    <property type="entry name" value="Arginase/deacetylase"/>
    <property type="match status" value="1"/>
</dbReference>
<sequence length="90" mass="9244">MAGQPVGVLGFPFSKGQPKGGTEIAPAALREAGIIDAIHKLGNSVVDHGDVELASLPEESQENTAKNCYAVGAANKKVSRPSLHIASARP</sequence>
<keyword evidence="3" id="KW-0464">Manganese</keyword>
<dbReference type="InterPro" id="IPR006035">
    <property type="entry name" value="Ureohydrolase"/>
</dbReference>
<evidence type="ECO:0000256" key="3">
    <source>
        <dbReference type="ARBA" id="ARBA00023211"/>
    </source>
</evidence>
<dbReference type="Proteomes" id="UP000762676">
    <property type="component" value="Unassembled WGS sequence"/>
</dbReference>
<evidence type="ECO:0000256" key="2">
    <source>
        <dbReference type="ARBA" id="ARBA00022801"/>
    </source>
</evidence>
<dbReference type="Gene3D" id="3.40.800.10">
    <property type="entry name" value="Ureohydrolase domain"/>
    <property type="match status" value="1"/>
</dbReference>
<protein>
    <submittedName>
        <fullName evidence="6">Arginase</fullName>
    </submittedName>
</protein>
<evidence type="ECO:0000313" key="6">
    <source>
        <dbReference type="EMBL" id="GFS14551.1"/>
    </source>
</evidence>
<evidence type="ECO:0000256" key="4">
    <source>
        <dbReference type="PROSITE-ProRule" id="PRU00742"/>
    </source>
</evidence>
<dbReference type="PROSITE" id="PS51409">
    <property type="entry name" value="ARGINASE_2"/>
    <property type="match status" value="1"/>
</dbReference>
<gene>
    <name evidence="6" type="ORF">ElyMa_006748900</name>
</gene>
<dbReference type="AlphaFoldDB" id="A0AAV4IWQ4"/>
<dbReference type="GO" id="GO:0030145">
    <property type="term" value="F:manganese ion binding"/>
    <property type="evidence" value="ECO:0007669"/>
    <property type="project" value="TreeGrafter"/>
</dbReference>
<dbReference type="EMBL" id="BMAT01013526">
    <property type="protein sequence ID" value="GFS14551.1"/>
    <property type="molecule type" value="Genomic_DNA"/>
</dbReference>
<name>A0AAV4IWQ4_9GAST</name>
<keyword evidence="2" id="KW-0378">Hydrolase</keyword>
<reference evidence="6 7" key="1">
    <citation type="journal article" date="2021" name="Elife">
        <title>Chloroplast acquisition without the gene transfer in kleptoplastic sea slugs, Plakobranchus ocellatus.</title>
        <authorList>
            <person name="Maeda T."/>
            <person name="Takahashi S."/>
            <person name="Yoshida T."/>
            <person name="Shimamura S."/>
            <person name="Takaki Y."/>
            <person name="Nagai Y."/>
            <person name="Toyoda A."/>
            <person name="Suzuki Y."/>
            <person name="Arimoto A."/>
            <person name="Ishii H."/>
            <person name="Satoh N."/>
            <person name="Nishiyama T."/>
            <person name="Hasebe M."/>
            <person name="Maruyama T."/>
            <person name="Minagawa J."/>
            <person name="Obokata J."/>
            <person name="Shigenobu S."/>
        </authorList>
    </citation>
    <scope>NUCLEOTIDE SEQUENCE [LARGE SCALE GENOMIC DNA]</scope>
</reference>
<dbReference type="GO" id="GO:0005829">
    <property type="term" value="C:cytosol"/>
    <property type="evidence" value="ECO:0007669"/>
    <property type="project" value="TreeGrafter"/>
</dbReference>
<evidence type="ECO:0000256" key="1">
    <source>
        <dbReference type="ARBA" id="ARBA00022723"/>
    </source>
</evidence>
<dbReference type="Pfam" id="PF00491">
    <property type="entry name" value="Arginase"/>
    <property type="match status" value="1"/>
</dbReference>
<evidence type="ECO:0000256" key="5">
    <source>
        <dbReference type="SAM" id="MobiDB-lite"/>
    </source>
</evidence>
<dbReference type="PANTHER" id="PTHR43782:SF3">
    <property type="entry name" value="ARGINASE"/>
    <property type="match status" value="1"/>
</dbReference>
<organism evidence="6 7">
    <name type="scientific">Elysia marginata</name>
    <dbReference type="NCBI Taxonomy" id="1093978"/>
    <lineage>
        <taxon>Eukaryota</taxon>
        <taxon>Metazoa</taxon>
        <taxon>Spiralia</taxon>
        <taxon>Lophotrochozoa</taxon>
        <taxon>Mollusca</taxon>
        <taxon>Gastropoda</taxon>
        <taxon>Heterobranchia</taxon>
        <taxon>Euthyneura</taxon>
        <taxon>Panpulmonata</taxon>
        <taxon>Sacoglossa</taxon>
        <taxon>Placobranchoidea</taxon>
        <taxon>Plakobranchidae</taxon>
        <taxon>Elysia</taxon>
    </lineage>
</organism>
<proteinExistence type="inferred from homology"/>